<organism evidence="2 3">
    <name type="scientific">Rheinheimera baltica</name>
    <dbReference type="NCBI Taxonomy" id="67576"/>
    <lineage>
        <taxon>Bacteria</taxon>
        <taxon>Pseudomonadati</taxon>
        <taxon>Pseudomonadota</taxon>
        <taxon>Gammaproteobacteria</taxon>
        <taxon>Chromatiales</taxon>
        <taxon>Chromatiaceae</taxon>
        <taxon>Rheinheimera</taxon>
    </lineage>
</organism>
<dbReference type="RefSeq" id="WP_027671527.1">
    <property type="nucleotide sequence ID" value="NZ_JAPJDZ010000058.1"/>
</dbReference>
<evidence type="ECO:0000313" key="3">
    <source>
        <dbReference type="Proteomes" id="UP001231109"/>
    </source>
</evidence>
<comment type="caution">
    <text evidence="2">The sequence shown here is derived from an EMBL/GenBank/DDBJ whole genome shotgun (WGS) entry which is preliminary data.</text>
</comment>
<feature type="signal peptide" evidence="1">
    <location>
        <begin position="1"/>
        <end position="18"/>
    </location>
</feature>
<feature type="chain" id="PRO_5046080008" description="Secreted protein" evidence="1">
    <location>
        <begin position="19"/>
        <end position="102"/>
    </location>
</feature>
<sequence length="102" mass="11516">MRALSALFLLLWLTPATAAESLQCIQHPKRAKACPHLLYRSAQFAEMSAPAIVCICASDFNALLKQPTTEAEKVRWNMTKRQMEVIYGNNLQGILDILQRKN</sequence>
<accession>A0ABT9I3A5</accession>
<name>A0ABT9I3A5_9GAMM</name>
<reference evidence="2 3" key="1">
    <citation type="submission" date="2022-11" db="EMBL/GenBank/DDBJ databases">
        <title>Viruses from the air-sea interface of a natural surface slick.</title>
        <authorList>
            <person name="Rahlff J."/>
            <person name="Holmfeldt K."/>
        </authorList>
    </citation>
    <scope>NUCLEOTIDE SEQUENCE [LARGE SCALE GENOMIC DNA]</scope>
    <source>
        <strain evidence="2 3">SMS4</strain>
    </source>
</reference>
<dbReference type="Proteomes" id="UP001231109">
    <property type="component" value="Unassembled WGS sequence"/>
</dbReference>
<dbReference type="EMBL" id="JAPJDZ010000058">
    <property type="protein sequence ID" value="MDP5137643.1"/>
    <property type="molecule type" value="Genomic_DNA"/>
</dbReference>
<evidence type="ECO:0000313" key="2">
    <source>
        <dbReference type="EMBL" id="MDP5137643.1"/>
    </source>
</evidence>
<evidence type="ECO:0000256" key="1">
    <source>
        <dbReference type="SAM" id="SignalP"/>
    </source>
</evidence>
<keyword evidence="1" id="KW-0732">Signal</keyword>
<gene>
    <name evidence="2" type="ORF">ORJ04_16930</name>
</gene>
<keyword evidence="3" id="KW-1185">Reference proteome</keyword>
<evidence type="ECO:0008006" key="4">
    <source>
        <dbReference type="Google" id="ProtNLM"/>
    </source>
</evidence>
<proteinExistence type="predicted"/>
<protein>
    <recommendedName>
        <fullName evidence="4">Secreted protein</fullName>
    </recommendedName>
</protein>